<feature type="domain" description="Core-binding (CB)" evidence="7">
    <location>
        <begin position="1"/>
        <end position="82"/>
    </location>
</feature>
<comment type="similarity">
    <text evidence="1">Belongs to the 'phage' integrase family.</text>
</comment>
<evidence type="ECO:0000313" key="9">
    <source>
        <dbReference type="Proteomes" id="UP000228896"/>
    </source>
</evidence>
<gene>
    <name evidence="8" type="ORF">COS18_00705</name>
</gene>
<evidence type="ECO:0000256" key="3">
    <source>
        <dbReference type="ARBA" id="ARBA00023125"/>
    </source>
</evidence>
<evidence type="ECO:0000259" key="6">
    <source>
        <dbReference type="PROSITE" id="PS51898"/>
    </source>
</evidence>
<evidence type="ECO:0000256" key="4">
    <source>
        <dbReference type="ARBA" id="ARBA00023172"/>
    </source>
</evidence>
<name>A0A2M7DQM6_9BACT</name>
<dbReference type="SUPFAM" id="SSF56349">
    <property type="entry name" value="DNA breaking-rejoining enzymes"/>
    <property type="match status" value="1"/>
</dbReference>
<dbReference type="Pfam" id="PF13495">
    <property type="entry name" value="Phage_int_SAM_4"/>
    <property type="match status" value="1"/>
</dbReference>
<keyword evidence="3 5" id="KW-0238">DNA-binding</keyword>
<reference evidence="9" key="1">
    <citation type="submission" date="2017-09" db="EMBL/GenBank/DDBJ databases">
        <title>Depth-based differentiation of microbial function through sediment-hosted aquifers and enrichment of novel symbionts in the deep terrestrial subsurface.</title>
        <authorList>
            <person name="Probst A.J."/>
            <person name="Ladd B."/>
            <person name="Jarett J.K."/>
            <person name="Geller-Mcgrath D.E."/>
            <person name="Sieber C.M.K."/>
            <person name="Emerson J.B."/>
            <person name="Anantharaman K."/>
            <person name="Thomas B.C."/>
            <person name="Malmstrom R."/>
            <person name="Stieglmeier M."/>
            <person name="Klingl A."/>
            <person name="Woyke T."/>
            <person name="Ryan C.M."/>
            <person name="Banfield J.F."/>
        </authorList>
    </citation>
    <scope>NUCLEOTIDE SEQUENCE [LARGE SCALE GENOMIC DNA]</scope>
</reference>
<dbReference type="EMBL" id="PETS01000012">
    <property type="protein sequence ID" value="PIV52066.1"/>
    <property type="molecule type" value="Genomic_DNA"/>
</dbReference>
<protein>
    <submittedName>
        <fullName evidence="8">Integrase</fullName>
    </submittedName>
</protein>
<dbReference type="Gene3D" id="1.10.150.130">
    <property type="match status" value="1"/>
</dbReference>
<sequence>MKLQELLDKIENELKLRYYSRKTIKSYRLCLSDYFRYIKNITKEPDISLVKKYLLEKQGRGQSSQTVNLHLNAIKYLYREIFKSGTEINIKFAKTSNKLPVVLSQREIEEIIGSISNLKHKILISLSYGAGLRVSEATNLKINDVDLSELTIHIKGAKGNKDRITIFPEKIKNDVTNLIADRPGNDFLFASERGGKLTERSAQKVFENALKKEGIKKEATFHSLRHSFATHLLENGVDVRYVQELLGHQNIRTTQLYTKVTNPSLKMIKSPLDS</sequence>
<organism evidence="8 9">
    <name type="scientific">Candidatus Falkowbacteria bacterium CG02_land_8_20_14_3_00_36_14</name>
    <dbReference type="NCBI Taxonomy" id="1974560"/>
    <lineage>
        <taxon>Bacteria</taxon>
        <taxon>Candidatus Falkowiibacteriota</taxon>
    </lineage>
</organism>
<feature type="domain" description="Tyr recombinase" evidence="6">
    <location>
        <begin position="98"/>
        <end position="270"/>
    </location>
</feature>
<dbReference type="Pfam" id="PF00589">
    <property type="entry name" value="Phage_integrase"/>
    <property type="match status" value="1"/>
</dbReference>
<dbReference type="InterPro" id="IPR013762">
    <property type="entry name" value="Integrase-like_cat_sf"/>
</dbReference>
<dbReference type="PROSITE" id="PS51900">
    <property type="entry name" value="CB"/>
    <property type="match status" value="1"/>
</dbReference>
<dbReference type="GO" id="GO:0015074">
    <property type="term" value="P:DNA integration"/>
    <property type="evidence" value="ECO:0007669"/>
    <property type="project" value="UniProtKB-KW"/>
</dbReference>
<evidence type="ECO:0000256" key="2">
    <source>
        <dbReference type="ARBA" id="ARBA00022908"/>
    </source>
</evidence>
<dbReference type="InterPro" id="IPR011010">
    <property type="entry name" value="DNA_brk_join_enz"/>
</dbReference>
<proteinExistence type="inferred from homology"/>
<dbReference type="Proteomes" id="UP000228896">
    <property type="component" value="Unassembled WGS sequence"/>
</dbReference>
<evidence type="ECO:0000259" key="7">
    <source>
        <dbReference type="PROSITE" id="PS51900"/>
    </source>
</evidence>
<evidence type="ECO:0000256" key="1">
    <source>
        <dbReference type="ARBA" id="ARBA00008857"/>
    </source>
</evidence>
<dbReference type="GO" id="GO:0006310">
    <property type="term" value="P:DNA recombination"/>
    <property type="evidence" value="ECO:0007669"/>
    <property type="project" value="UniProtKB-KW"/>
</dbReference>
<accession>A0A2M7DQM6</accession>
<dbReference type="InterPro" id="IPR010998">
    <property type="entry name" value="Integrase_recombinase_N"/>
</dbReference>
<dbReference type="PANTHER" id="PTHR30349:SF64">
    <property type="entry name" value="PROPHAGE INTEGRASE INTD-RELATED"/>
    <property type="match status" value="1"/>
</dbReference>
<evidence type="ECO:0000256" key="5">
    <source>
        <dbReference type="PROSITE-ProRule" id="PRU01248"/>
    </source>
</evidence>
<dbReference type="GO" id="GO:0003677">
    <property type="term" value="F:DNA binding"/>
    <property type="evidence" value="ECO:0007669"/>
    <property type="project" value="UniProtKB-UniRule"/>
</dbReference>
<dbReference type="InterPro" id="IPR044068">
    <property type="entry name" value="CB"/>
</dbReference>
<evidence type="ECO:0000313" key="8">
    <source>
        <dbReference type="EMBL" id="PIV52066.1"/>
    </source>
</evidence>
<dbReference type="InterPro" id="IPR004107">
    <property type="entry name" value="Integrase_SAM-like_N"/>
</dbReference>
<dbReference type="Gene3D" id="1.10.443.10">
    <property type="entry name" value="Intergrase catalytic core"/>
    <property type="match status" value="1"/>
</dbReference>
<keyword evidence="4" id="KW-0233">DNA recombination</keyword>
<keyword evidence="2" id="KW-0229">DNA integration</keyword>
<dbReference type="InterPro" id="IPR002104">
    <property type="entry name" value="Integrase_catalytic"/>
</dbReference>
<dbReference type="PROSITE" id="PS51898">
    <property type="entry name" value="TYR_RECOMBINASE"/>
    <property type="match status" value="1"/>
</dbReference>
<comment type="caution">
    <text evidence="8">The sequence shown here is derived from an EMBL/GenBank/DDBJ whole genome shotgun (WGS) entry which is preliminary data.</text>
</comment>
<dbReference type="InterPro" id="IPR050090">
    <property type="entry name" value="Tyrosine_recombinase_XerCD"/>
</dbReference>
<dbReference type="AlphaFoldDB" id="A0A2M7DQM6"/>
<dbReference type="PANTHER" id="PTHR30349">
    <property type="entry name" value="PHAGE INTEGRASE-RELATED"/>
    <property type="match status" value="1"/>
</dbReference>